<organism evidence="1 2">
    <name type="scientific">Pelusios castaneus</name>
    <name type="common">West African mud turtle</name>
    <dbReference type="NCBI Taxonomy" id="367368"/>
    <lineage>
        <taxon>Eukaryota</taxon>
        <taxon>Metazoa</taxon>
        <taxon>Chordata</taxon>
        <taxon>Craniata</taxon>
        <taxon>Vertebrata</taxon>
        <taxon>Euteleostomi</taxon>
        <taxon>Archelosauria</taxon>
        <taxon>Testudinata</taxon>
        <taxon>Testudines</taxon>
        <taxon>Pleurodira</taxon>
        <taxon>Pelomedusidae</taxon>
        <taxon>Pelusios</taxon>
    </lineage>
</organism>
<reference evidence="1" key="2">
    <citation type="submission" date="2025-09" db="UniProtKB">
        <authorList>
            <consortium name="Ensembl"/>
        </authorList>
    </citation>
    <scope>IDENTIFICATION</scope>
</reference>
<dbReference type="Ensembl" id="ENSPCET00000016787.1">
    <property type="protein sequence ID" value="ENSPCEP00000016216.1"/>
    <property type="gene ID" value="ENSPCEG00000012759.1"/>
</dbReference>
<name>A0A8C8S770_9SAUR</name>
<proteinExistence type="predicted"/>
<protein>
    <submittedName>
        <fullName evidence="1">Uncharacterized protein</fullName>
    </submittedName>
</protein>
<dbReference type="AlphaFoldDB" id="A0A8C8S770"/>
<evidence type="ECO:0000313" key="1">
    <source>
        <dbReference type="Ensembl" id="ENSPCEP00000016216.1"/>
    </source>
</evidence>
<evidence type="ECO:0000313" key="2">
    <source>
        <dbReference type="Proteomes" id="UP000694393"/>
    </source>
</evidence>
<reference evidence="1" key="1">
    <citation type="submission" date="2025-08" db="UniProtKB">
        <authorList>
            <consortium name="Ensembl"/>
        </authorList>
    </citation>
    <scope>IDENTIFICATION</scope>
</reference>
<keyword evidence="2" id="KW-1185">Reference proteome</keyword>
<accession>A0A8C8S770</accession>
<dbReference type="Proteomes" id="UP000694393">
    <property type="component" value="Unplaced"/>
</dbReference>
<sequence>MITQQEEVRAAVKELHGEGAGWRSPDRVVSTADAQNWDSCLVHISEGVIAIPVSIPSGGAAPGLAEENFLQFPERLTLEQSLRLHDLCQCSGIPRRDKHNRRPDRVTRHSE</sequence>